<feature type="region of interest" description="Disordered" evidence="9">
    <location>
        <begin position="86"/>
        <end position="105"/>
    </location>
</feature>
<feature type="region of interest" description="Disordered" evidence="9">
    <location>
        <begin position="259"/>
        <end position="451"/>
    </location>
</feature>
<dbReference type="PROSITE" id="PS50089">
    <property type="entry name" value="ZF_RING_2"/>
    <property type="match status" value="1"/>
</dbReference>
<sequence>MEKELSCSICTDILYQPLTLLDCLHTFCGSCLKEWFAWQATSASANDRRNPHPYTCPSCRDSVRGTKADWRLSTLLEGFLKANPDKVKSDTEKEEMKQSYTPGEDVIPKIEARSDDSDSEDERLMAHVRELSMANVGPETATREAGRAVRYSRSRRREDGDVHTQYRPEDLSRQQRPSRWAAQHAQLTESSLQQHDASESQLEHQSSLRSLLSASPIDSQDVQQEILQSIYDDGLFDGIDFDNLTTEQEEELTERIADAYRRRQREERSRNRERRRPNGRSPRANGTGEESQTRPRARTGSASAQQSRIRAPISRPHLFEQNNLEPPASPRHRHSPSSTARRTNRSASRTDAPDATNRASRSATDLSERPMTNEAARARHRRMSSNVRSTTDPQNGQMRTHISQMRANSRTSSDTEASAHPLEAARLQRRPINNSLPSLSASATNTAPAQEQTVRPATSTAAFAPEHITSVTPVPEPLTNLRPASRPLQSAPLVNCTRCERRSIQHELHYRCPWCRNGNFDLCLSCYRAGQGCDHWYGFGYMAYERWHRLAPPEGRPAGYERPHVLVPRRWQTPPANPSVAIPFEAKLQEGPFCDSCFAFANECYWYCFHCLEGAWGFCNACVQTGQTCTHPLLPIAHLSSLHHQPQQHPHDPSKLAFTQLPHLRQDSYVLLPVLTDCDVCLRPISPNNTRFHCNACSNGDYDICTDCYYGLVITGKISQANGPHGWRRCLQGHRMAIIGYQDVPEAGGQQRVIIRDQVGGRRHKDAIADTQSVTAPPPAEATFGARCLALWSYFPKAGVNDELTFPKNAEVTEVEDLNGDWSIGVYAGRVGLFPSNHVQSI</sequence>
<comment type="caution">
    <text evidence="12">The sequence shown here is derived from an EMBL/GenBank/DDBJ whole genome shotgun (WGS) entry which is preliminary data.</text>
</comment>
<keyword evidence="5" id="KW-0862">Zinc</keyword>
<dbReference type="InterPro" id="IPR017907">
    <property type="entry name" value="Znf_RING_CS"/>
</dbReference>
<evidence type="ECO:0000256" key="7">
    <source>
        <dbReference type="PROSITE-ProRule" id="PRU00175"/>
    </source>
</evidence>
<dbReference type="OrthoDB" id="1305878at2759"/>
<feature type="domain" description="SH3" evidence="10">
    <location>
        <begin position="783"/>
        <end position="842"/>
    </location>
</feature>
<reference evidence="12 13" key="1">
    <citation type="submission" date="2017-03" db="EMBL/GenBank/DDBJ databases">
        <title>Genomes of endolithic fungi from Antarctica.</title>
        <authorList>
            <person name="Coleine C."/>
            <person name="Masonjones S."/>
            <person name="Stajich J.E."/>
        </authorList>
    </citation>
    <scope>NUCLEOTIDE SEQUENCE [LARGE SCALE GENOMIC DNA]</scope>
    <source>
        <strain evidence="12 13">CCFEE 6315</strain>
    </source>
</reference>
<feature type="compositionally biased region" description="Basic and acidic residues" evidence="9">
    <location>
        <begin position="156"/>
        <end position="173"/>
    </location>
</feature>
<dbReference type="Gene3D" id="3.30.40.10">
    <property type="entry name" value="Zinc/RING finger domain, C3HC4 (zinc finger)"/>
    <property type="match status" value="1"/>
</dbReference>
<dbReference type="SMART" id="SM00326">
    <property type="entry name" value="SH3"/>
    <property type="match status" value="1"/>
</dbReference>
<feature type="compositionally biased region" description="Polar residues" evidence="9">
    <location>
        <begin position="185"/>
        <end position="195"/>
    </location>
</feature>
<evidence type="ECO:0000259" key="11">
    <source>
        <dbReference type="PROSITE" id="PS50089"/>
    </source>
</evidence>
<evidence type="ECO:0000313" key="13">
    <source>
        <dbReference type="Proteomes" id="UP000308549"/>
    </source>
</evidence>
<dbReference type="SMART" id="SM00184">
    <property type="entry name" value="RING"/>
    <property type="match status" value="1"/>
</dbReference>
<gene>
    <name evidence="12" type="ORF">B0A50_06154</name>
</gene>
<evidence type="ECO:0000256" key="9">
    <source>
        <dbReference type="SAM" id="MobiDB-lite"/>
    </source>
</evidence>
<feature type="compositionally biased region" description="Basic and acidic residues" evidence="9">
    <location>
        <begin position="259"/>
        <end position="270"/>
    </location>
</feature>
<dbReference type="InterPro" id="IPR013083">
    <property type="entry name" value="Znf_RING/FYVE/PHD"/>
</dbReference>
<dbReference type="PROSITE" id="PS00518">
    <property type="entry name" value="ZF_RING_1"/>
    <property type="match status" value="1"/>
</dbReference>
<protein>
    <recommendedName>
        <fullName evidence="14">RING-type domain-containing protein</fullName>
    </recommendedName>
</protein>
<evidence type="ECO:0000256" key="6">
    <source>
        <dbReference type="ARBA" id="ARBA00022843"/>
    </source>
</evidence>
<dbReference type="SUPFAM" id="SSF57850">
    <property type="entry name" value="RING/U-box"/>
    <property type="match status" value="3"/>
</dbReference>
<dbReference type="PANTHER" id="PTHR16079">
    <property type="entry name" value="UBIQUITIN LIGASE PROTEIN CHFR"/>
    <property type="match status" value="1"/>
</dbReference>
<dbReference type="GO" id="GO:0005634">
    <property type="term" value="C:nucleus"/>
    <property type="evidence" value="ECO:0007669"/>
    <property type="project" value="TreeGrafter"/>
</dbReference>
<feature type="compositionally biased region" description="Polar residues" evidence="9">
    <location>
        <begin position="384"/>
        <end position="416"/>
    </location>
</feature>
<feature type="compositionally biased region" description="Basic and acidic residues" evidence="9">
    <location>
        <begin position="86"/>
        <end position="97"/>
    </location>
</feature>
<dbReference type="GO" id="GO:0006511">
    <property type="term" value="P:ubiquitin-dependent protein catabolic process"/>
    <property type="evidence" value="ECO:0007669"/>
    <property type="project" value="TreeGrafter"/>
</dbReference>
<dbReference type="InterPro" id="IPR036028">
    <property type="entry name" value="SH3-like_dom_sf"/>
</dbReference>
<dbReference type="InterPro" id="IPR001841">
    <property type="entry name" value="Znf_RING"/>
</dbReference>
<dbReference type="EMBL" id="NAJL01000038">
    <property type="protein sequence ID" value="TKA25089.1"/>
    <property type="molecule type" value="Genomic_DNA"/>
</dbReference>
<dbReference type="InterPro" id="IPR001452">
    <property type="entry name" value="SH3_domain"/>
</dbReference>
<feature type="domain" description="RING-type" evidence="11">
    <location>
        <begin position="7"/>
        <end position="60"/>
    </location>
</feature>
<dbReference type="GO" id="GO:0004842">
    <property type="term" value="F:ubiquitin-protein transferase activity"/>
    <property type="evidence" value="ECO:0007669"/>
    <property type="project" value="TreeGrafter"/>
</dbReference>
<dbReference type="InterPro" id="IPR043145">
    <property type="entry name" value="Znf_ZZ_sf"/>
</dbReference>
<evidence type="ECO:0000256" key="1">
    <source>
        <dbReference type="ARBA" id="ARBA00008649"/>
    </source>
</evidence>
<evidence type="ECO:0000256" key="5">
    <source>
        <dbReference type="ARBA" id="ARBA00022833"/>
    </source>
</evidence>
<keyword evidence="13" id="KW-1185">Reference proteome</keyword>
<evidence type="ECO:0000259" key="10">
    <source>
        <dbReference type="PROSITE" id="PS50002"/>
    </source>
</evidence>
<dbReference type="Gene3D" id="2.30.30.40">
    <property type="entry name" value="SH3 Domains"/>
    <property type="match status" value="1"/>
</dbReference>
<organism evidence="12 13">
    <name type="scientific">Salinomyces thailandicus</name>
    <dbReference type="NCBI Taxonomy" id="706561"/>
    <lineage>
        <taxon>Eukaryota</taxon>
        <taxon>Fungi</taxon>
        <taxon>Dikarya</taxon>
        <taxon>Ascomycota</taxon>
        <taxon>Pezizomycotina</taxon>
        <taxon>Dothideomycetes</taxon>
        <taxon>Dothideomycetidae</taxon>
        <taxon>Mycosphaerellales</taxon>
        <taxon>Teratosphaeriaceae</taxon>
        <taxon>Salinomyces</taxon>
    </lineage>
</organism>
<dbReference type="InterPro" id="IPR018957">
    <property type="entry name" value="Znf_C3HC4_RING-type"/>
</dbReference>
<evidence type="ECO:0000256" key="4">
    <source>
        <dbReference type="ARBA" id="ARBA00022771"/>
    </source>
</evidence>
<evidence type="ECO:0000256" key="8">
    <source>
        <dbReference type="PROSITE-ProRule" id="PRU00192"/>
    </source>
</evidence>
<name>A0A4V5N3U8_9PEZI</name>
<keyword evidence="6" id="KW-0832">Ubl conjugation</keyword>
<evidence type="ECO:0000256" key="2">
    <source>
        <dbReference type="ARBA" id="ARBA00022443"/>
    </source>
</evidence>
<evidence type="ECO:0000256" key="3">
    <source>
        <dbReference type="ARBA" id="ARBA00022723"/>
    </source>
</evidence>
<dbReference type="Gene3D" id="3.30.60.90">
    <property type="match status" value="1"/>
</dbReference>
<proteinExistence type="inferred from homology"/>
<keyword evidence="4 7" id="KW-0863">Zinc-finger</keyword>
<dbReference type="AlphaFoldDB" id="A0A4V5N3U8"/>
<dbReference type="Proteomes" id="UP000308549">
    <property type="component" value="Unassembled WGS sequence"/>
</dbReference>
<comment type="similarity">
    <text evidence="1">Belongs to the SH3RF family.</text>
</comment>
<dbReference type="GO" id="GO:0008270">
    <property type="term" value="F:zinc ion binding"/>
    <property type="evidence" value="ECO:0007669"/>
    <property type="project" value="UniProtKB-KW"/>
</dbReference>
<keyword evidence="2 8" id="KW-0728">SH3 domain</keyword>
<dbReference type="PROSITE" id="PS50002">
    <property type="entry name" value="SH3"/>
    <property type="match status" value="1"/>
</dbReference>
<dbReference type="PANTHER" id="PTHR16079:SF4">
    <property type="entry name" value="E3 UBIQUITIN-PROTEIN LIGASE CHFR"/>
    <property type="match status" value="1"/>
</dbReference>
<feature type="region of interest" description="Disordered" evidence="9">
    <location>
        <begin position="132"/>
        <end position="207"/>
    </location>
</feature>
<accession>A0A4V5N3U8</accession>
<evidence type="ECO:0008006" key="14">
    <source>
        <dbReference type="Google" id="ProtNLM"/>
    </source>
</evidence>
<keyword evidence="3" id="KW-0479">Metal-binding</keyword>
<dbReference type="GO" id="GO:0016567">
    <property type="term" value="P:protein ubiquitination"/>
    <property type="evidence" value="ECO:0007669"/>
    <property type="project" value="TreeGrafter"/>
</dbReference>
<feature type="compositionally biased region" description="Low complexity" evidence="9">
    <location>
        <begin position="336"/>
        <end position="350"/>
    </location>
</feature>
<dbReference type="SUPFAM" id="SSF50044">
    <property type="entry name" value="SH3-domain"/>
    <property type="match status" value="1"/>
</dbReference>
<dbReference type="InterPro" id="IPR052256">
    <property type="entry name" value="E3_ubiquitin-ligase_CHFR"/>
</dbReference>
<feature type="compositionally biased region" description="Polar residues" evidence="9">
    <location>
        <begin position="431"/>
        <end position="451"/>
    </location>
</feature>
<evidence type="ECO:0000313" key="12">
    <source>
        <dbReference type="EMBL" id="TKA25089.1"/>
    </source>
</evidence>
<dbReference type="Pfam" id="PF00097">
    <property type="entry name" value="zf-C3HC4"/>
    <property type="match status" value="1"/>
</dbReference>